<keyword evidence="2" id="KW-1185">Reference proteome</keyword>
<evidence type="ECO:0000313" key="2">
    <source>
        <dbReference type="Proteomes" id="UP000299102"/>
    </source>
</evidence>
<dbReference type="Proteomes" id="UP000299102">
    <property type="component" value="Unassembled WGS sequence"/>
</dbReference>
<comment type="caution">
    <text evidence="1">The sequence shown here is derived from an EMBL/GenBank/DDBJ whole genome shotgun (WGS) entry which is preliminary data.</text>
</comment>
<gene>
    <name evidence="1" type="ORF">EVAR_90536_1</name>
</gene>
<proteinExistence type="predicted"/>
<dbReference type="EMBL" id="BGZK01000988">
    <property type="protein sequence ID" value="GBP67686.1"/>
    <property type="molecule type" value="Genomic_DNA"/>
</dbReference>
<dbReference type="OrthoDB" id="1421278at2759"/>
<reference evidence="1 2" key="1">
    <citation type="journal article" date="2019" name="Commun. Biol.">
        <title>The bagworm genome reveals a unique fibroin gene that provides high tensile strength.</title>
        <authorList>
            <person name="Kono N."/>
            <person name="Nakamura H."/>
            <person name="Ohtoshi R."/>
            <person name="Tomita M."/>
            <person name="Numata K."/>
            <person name="Arakawa K."/>
        </authorList>
    </citation>
    <scope>NUCLEOTIDE SEQUENCE [LARGE SCALE GENOMIC DNA]</scope>
</reference>
<dbReference type="AlphaFoldDB" id="A0A4C1XUN9"/>
<organism evidence="1 2">
    <name type="scientific">Eumeta variegata</name>
    <name type="common">Bagworm moth</name>
    <name type="synonym">Eumeta japonica</name>
    <dbReference type="NCBI Taxonomy" id="151549"/>
    <lineage>
        <taxon>Eukaryota</taxon>
        <taxon>Metazoa</taxon>
        <taxon>Ecdysozoa</taxon>
        <taxon>Arthropoda</taxon>
        <taxon>Hexapoda</taxon>
        <taxon>Insecta</taxon>
        <taxon>Pterygota</taxon>
        <taxon>Neoptera</taxon>
        <taxon>Endopterygota</taxon>
        <taxon>Lepidoptera</taxon>
        <taxon>Glossata</taxon>
        <taxon>Ditrysia</taxon>
        <taxon>Tineoidea</taxon>
        <taxon>Psychidae</taxon>
        <taxon>Oiketicinae</taxon>
        <taxon>Eumeta</taxon>
    </lineage>
</organism>
<protein>
    <submittedName>
        <fullName evidence="1">Uncharacterized protein</fullName>
    </submittedName>
</protein>
<sequence length="198" mass="23138">MKKYERGLRTDELSVKYLLYYDDQVILVPSTCELQYLTALRVVRHAASCSSKTNILFFEQLFMVMMIERSISAVERSERNGLRHLRMPSRAHAPRRDAPYGDRLRLRRHELQSFLFTTTESNEEEKKHQPALRKAELELGELPQAVFLEFDDYSVTGNRPRTGVRIELCTTEFDALRGKEKIERCMLLLILNWAATVP</sequence>
<accession>A0A4C1XUN9</accession>
<evidence type="ECO:0000313" key="1">
    <source>
        <dbReference type="EMBL" id="GBP67686.1"/>
    </source>
</evidence>
<name>A0A4C1XUN9_EUMVA</name>